<accession>A0A0N7L7F6</accession>
<dbReference type="Proteomes" id="UP000054928">
    <property type="component" value="Unassembled WGS sequence"/>
</dbReference>
<protein>
    <submittedName>
        <fullName evidence="1">Uncharacterized protein</fullName>
    </submittedName>
</protein>
<proteinExistence type="predicted"/>
<name>A0A0N7L7F6_PLAHL</name>
<dbReference type="EMBL" id="CCYD01002371">
    <property type="protein sequence ID" value="CEG46939.1"/>
    <property type="molecule type" value="Genomic_DNA"/>
</dbReference>
<reference evidence="2" key="1">
    <citation type="submission" date="2014-09" db="EMBL/GenBank/DDBJ databases">
        <authorList>
            <person name="Sharma Rahul"/>
            <person name="Thines Marco"/>
        </authorList>
    </citation>
    <scope>NUCLEOTIDE SEQUENCE [LARGE SCALE GENOMIC DNA]</scope>
</reference>
<sequence length="51" mass="5957">MPVPTARRNFQRKSARVLSKNLTRFSRGEKQPRQYYAIGVLRCGMKGLIYL</sequence>
<evidence type="ECO:0000313" key="1">
    <source>
        <dbReference type="EMBL" id="CEG46939.1"/>
    </source>
</evidence>
<dbReference type="GeneID" id="36398663"/>
<dbReference type="AlphaFoldDB" id="A0A0N7L7F6"/>
<organism evidence="1 2">
    <name type="scientific">Plasmopara halstedii</name>
    <name type="common">Downy mildew of sunflower</name>
    <dbReference type="NCBI Taxonomy" id="4781"/>
    <lineage>
        <taxon>Eukaryota</taxon>
        <taxon>Sar</taxon>
        <taxon>Stramenopiles</taxon>
        <taxon>Oomycota</taxon>
        <taxon>Peronosporomycetes</taxon>
        <taxon>Peronosporales</taxon>
        <taxon>Peronosporaceae</taxon>
        <taxon>Plasmopara</taxon>
    </lineage>
</organism>
<evidence type="ECO:0000313" key="2">
    <source>
        <dbReference type="Proteomes" id="UP000054928"/>
    </source>
</evidence>
<keyword evidence="2" id="KW-1185">Reference proteome</keyword>
<dbReference type="RefSeq" id="XP_024583308.1">
    <property type="nucleotide sequence ID" value="XM_024717850.1"/>
</dbReference>